<dbReference type="GO" id="GO:0003677">
    <property type="term" value="F:DNA binding"/>
    <property type="evidence" value="ECO:0007669"/>
    <property type="project" value="UniProtKB-UniRule"/>
</dbReference>
<keyword evidence="5" id="KW-1185">Reference proteome</keyword>
<evidence type="ECO:0000313" key="5">
    <source>
        <dbReference type="Proteomes" id="UP000287910"/>
    </source>
</evidence>
<dbReference type="PROSITE" id="PS50977">
    <property type="entry name" value="HTH_TETR_2"/>
    <property type="match status" value="1"/>
</dbReference>
<dbReference type="SUPFAM" id="SSF46689">
    <property type="entry name" value="Homeodomain-like"/>
    <property type="match status" value="1"/>
</dbReference>
<dbReference type="InterPro" id="IPR001647">
    <property type="entry name" value="HTH_TetR"/>
</dbReference>
<sequence length="42" mass="5106">MFDACISLIEEKDFQEITINEIVEKVDINRGTFYLRFEDKYE</sequence>
<accession>A0A3S0P7F1</accession>
<evidence type="ECO:0000259" key="3">
    <source>
        <dbReference type="PROSITE" id="PS50977"/>
    </source>
</evidence>
<feature type="DNA-binding region" description="H-T-H motif" evidence="2">
    <location>
        <begin position="18"/>
        <end position="37"/>
    </location>
</feature>
<proteinExistence type="predicted"/>
<dbReference type="AlphaFoldDB" id="A0A3S0P7F1"/>
<name>A0A3S0P7F1_9BACI</name>
<evidence type="ECO:0000313" key="4">
    <source>
        <dbReference type="EMBL" id="RUL55202.1"/>
    </source>
</evidence>
<dbReference type="Pfam" id="PF00440">
    <property type="entry name" value="TetR_N"/>
    <property type="match status" value="1"/>
</dbReference>
<evidence type="ECO:0000256" key="2">
    <source>
        <dbReference type="PROSITE-ProRule" id="PRU00335"/>
    </source>
</evidence>
<keyword evidence="1 2" id="KW-0238">DNA-binding</keyword>
<dbReference type="Proteomes" id="UP000287910">
    <property type="component" value="Unassembled WGS sequence"/>
</dbReference>
<feature type="domain" description="HTH tetR-type" evidence="3">
    <location>
        <begin position="1"/>
        <end position="42"/>
    </location>
</feature>
<reference evidence="4 5" key="1">
    <citation type="submission" date="2018-12" db="EMBL/GenBank/DDBJ databases">
        <title>Lysinibacillus antri sp. nov., isolated from a cave soil.</title>
        <authorList>
            <person name="Narsing Rao M.P."/>
            <person name="Zhang H."/>
            <person name="Dong Z.-Y."/>
            <person name="Niu X.-K."/>
            <person name="Zhang K."/>
            <person name="Fang B.-Z."/>
            <person name="Kang Y.-Q."/>
            <person name="Xiao M."/>
            <person name="Li W.-J."/>
        </authorList>
    </citation>
    <scope>NUCLEOTIDE SEQUENCE [LARGE SCALE GENOMIC DNA]</scope>
    <source>
        <strain evidence="4 5">SYSU K30002</strain>
    </source>
</reference>
<evidence type="ECO:0000256" key="1">
    <source>
        <dbReference type="ARBA" id="ARBA00023125"/>
    </source>
</evidence>
<dbReference type="InterPro" id="IPR009057">
    <property type="entry name" value="Homeodomain-like_sf"/>
</dbReference>
<dbReference type="EMBL" id="RYYR01000005">
    <property type="protein sequence ID" value="RUL55202.1"/>
    <property type="molecule type" value="Genomic_DNA"/>
</dbReference>
<dbReference type="Gene3D" id="1.10.357.10">
    <property type="entry name" value="Tetracycline Repressor, domain 2"/>
    <property type="match status" value="1"/>
</dbReference>
<gene>
    <name evidence="4" type="ORF">EK386_04805</name>
</gene>
<protein>
    <submittedName>
        <fullName evidence="4">TetR/AcrR family transcriptional regulator</fullName>
    </submittedName>
</protein>
<organism evidence="4 5">
    <name type="scientific">Lysinibacillus antri</name>
    <dbReference type="NCBI Taxonomy" id="2498145"/>
    <lineage>
        <taxon>Bacteria</taxon>
        <taxon>Bacillati</taxon>
        <taxon>Bacillota</taxon>
        <taxon>Bacilli</taxon>
        <taxon>Bacillales</taxon>
        <taxon>Bacillaceae</taxon>
        <taxon>Lysinibacillus</taxon>
    </lineage>
</organism>
<comment type="caution">
    <text evidence="4">The sequence shown here is derived from an EMBL/GenBank/DDBJ whole genome shotgun (WGS) entry which is preliminary data.</text>
</comment>